<evidence type="ECO:0000313" key="3">
    <source>
        <dbReference type="Proteomes" id="UP000316714"/>
    </source>
</evidence>
<evidence type="ECO:0008006" key="4">
    <source>
        <dbReference type="Google" id="ProtNLM"/>
    </source>
</evidence>
<reference evidence="2 3" key="1">
    <citation type="submission" date="2019-02" db="EMBL/GenBank/DDBJ databases">
        <title>Deep-cultivation of Planctomycetes and their phenomic and genomic characterization uncovers novel biology.</title>
        <authorList>
            <person name="Wiegand S."/>
            <person name="Jogler M."/>
            <person name="Boedeker C."/>
            <person name="Pinto D."/>
            <person name="Vollmers J."/>
            <person name="Rivas-Marin E."/>
            <person name="Kohn T."/>
            <person name="Peeters S.H."/>
            <person name="Heuer A."/>
            <person name="Rast P."/>
            <person name="Oberbeckmann S."/>
            <person name="Bunk B."/>
            <person name="Jeske O."/>
            <person name="Meyerdierks A."/>
            <person name="Storesund J.E."/>
            <person name="Kallscheuer N."/>
            <person name="Luecker S."/>
            <person name="Lage O.M."/>
            <person name="Pohl T."/>
            <person name="Merkel B.J."/>
            <person name="Hornburger P."/>
            <person name="Mueller R.-W."/>
            <person name="Bruemmer F."/>
            <person name="Labrenz M."/>
            <person name="Spormann A.M."/>
            <person name="Op Den Camp H."/>
            <person name="Overmann J."/>
            <person name="Amann R."/>
            <person name="Jetten M.S.M."/>
            <person name="Mascher T."/>
            <person name="Medema M.H."/>
            <person name="Devos D.P."/>
            <person name="Kaster A.-K."/>
            <person name="Ovreas L."/>
            <person name="Rohde M."/>
            <person name="Galperin M.Y."/>
            <person name="Jogler C."/>
        </authorList>
    </citation>
    <scope>NUCLEOTIDE SEQUENCE [LARGE SCALE GENOMIC DNA]</scope>
    <source>
        <strain evidence="2 3">KOR34</strain>
    </source>
</reference>
<sequence>MLDQSTRLAAIAVACSLLPGAARGGEDGFPYEATVIGAAATVYAGPGPHYYNTAELPRGARVQVYEETASGFCAVRPPEGSFSWASASALRLLGDGTAEVTRDQTPARVGSLLHNRRDAVHVRLDQGERVRVLAEQPIDGVDWVQIAPPSGEFRWVRRSDLTTDPTHQAAGDLEGSSAAVENQQGDWVQAAAHTTPAEQAPPPADAPGAEVVGAKPLPPASPPGAGDQPAATAMLPRLSGEFRDQLGALEVELSRQVSERPNLWRFDEIERRAAEMLAAAGDESERNAVRDLAARVDRFASIANRYRATRGVAPQVGLTRSSTPDATPPTIERIAESVTPLSGYDAVGTLRPVVSKRPNAPQYALVDTSGEIVSFITAGPDLNLGSLIGKRVGVQGVKGYMPEYQRSHVAAQRVASLTTAVR</sequence>
<dbReference type="OrthoDB" id="288013at2"/>
<organism evidence="2 3">
    <name type="scientific">Posidoniimonas corsicana</name>
    <dbReference type="NCBI Taxonomy" id="1938618"/>
    <lineage>
        <taxon>Bacteria</taxon>
        <taxon>Pseudomonadati</taxon>
        <taxon>Planctomycetota</taxon>
        <taxon>Planctomycetia</taxon>
        <taxon>Pirellulales</taxon>
        <taxon>Lacipirellulaceae</taxon>
        <taxon>Posidoniimonas</taxon>
    </lineage>
</organism>
<dbReference type="RefSeq" id="WP_146565041.1">
    <property type="nucleotide sequence ID" value="NZ_SIHJ01000001.1"/>
</dbReference>
<comment type="caution">
    <text evidence="2">The sequence shown here is derived from an EMBL/GenBank/DDBJ whole genome shotgun (WGS) entry which is preliminary data.</text>
</comment>
<keyword evidence="3" id="KW-1185">Reference proteome</keyword>
<dbReference type="Proteomes" id="UP000316714">
    <property type="component" value="Unassembled WGS sequence"/>
</dbReference>
<dbReference type="AlphaFoldDB" id="A0A5C5VGD3"/>
<evidence type="ECO:0000256" key="1">
    <source>
        <dbReference type="SAM" id="MobiDB-lite"/>
    </source>
</evidence>
<evidence type="ECO:0000313" key="2">
    <source>
        <dbReference type="EMBL" id="TWT37728.1"/>
    </source>
</evidence>
<name>A0A5C5VGD3_9BACT</name>
<proteinExistence type="predicted"/>
<accession>A0A5C5VGD3</accession>
<dbReference type="EMBL" id="SIHJ01000001">
    <property type="protein sequence ID" value="TWT37728.1"/>
    <property type="molecule type" value="Genomic_DNA"/>
</dbReference>
<feature type="region of interest" description="Disordered" evidence="1">
    <location>
        <begin position="194"/>
        <end position="229"/>
    </location>
</feature>
<protein>
    <recommendedName>
        <fullName evidence="4">Bacterial SH3 domain protein</fullName>
    </recommendedName>
</protein>
<gene>
    <name evidence="2" type="ORF">KOR34_26910</name>
</gene>